<gene>
    <name evidence="1" type="ORF">PC129_g2417</name>
</gene>
<protein>
    <submittedName>
        <fullName evidence="1">Uncharacterized protein</fullName>
    </submittedName>
</protein>
<sequence length="183" mass="20650">MEKDGNADEGEETLLTELAIHEQQSFAAALALTSLQDTLVTPERYQVDSDEFTIAVNYWWHGVRKQLVADKRMMPYYARVMLEELVNQQCESRLQVLRSEAGTTSNFEDESNAMAAFLAENDQAGRERALLSLNSKVFVTTQRLLTTNYAEDWRRLLANASVDLVAVVTKVPACLRVRPIVPP</sequence>
<reference evidence="1" key="1">
    <citation type="submission" date="2018-05" db="EMBL/GenBank/DDBJ databases">
        <title>Effector identification in a new, highly contiguous assembly of the strawberry crown rot pathogen Phytophthora cactorum.</title>
        <authorList>
            <person name="Armitage A.D."/>
            <person name="Nellist C.F."/>
            <person name="Bates H."/>
            <person name="Vickerstaff R.J."/>
            <person name="Harrison R.J."/>
        </authorList>
    </citation>
    <scope>NUCLEOTIDE SEQUENCE</scope>
    <source>
        <strain evidence="1">P421</strain>
    </source>
</reference>
<dbReference type="VEuPathDB" id="FungiDB:PC110_g18421"/>
<dbReference type="Proteomes" id="UP000760860">
    <property type="component" value="Unassembled WGS sequence"/>
</dbReference>
<dbReference type="AlphaFoldDB" id="A0A8T1IVW7"/>
<proteinExistence type="predicted"/>
<accession>A0A8T1IVW7</accession>
<evidence type="ECO:0000313" key="1">
    <source>
        <dbReference type="EMBL" id="KAG3227042.1"/>
    </source>
</evidence>
<evidence type="ECO:0000313" key="2">
    <source>
        <dbReference type="Proteomes" id="UP000760860"/>
    </source>
</evidence>
<name>A0A8T1IVW7_9STRA</name>
<organism evidence="1 2">
    <name type="scientific">Phytophthora cactorum</name>
    <dbReference type="NCBI Taxonomy" id="29920"/>
    <lineage>
        <taxon>Eukaryota</taxon>
        <taxon>Sar</taxon>
        <taxon>Stramenopiles</taxon>
        <taxon>Oomycota</taxon>
        <taxon>Peronosporomycetes</taxon>
        <taxon>Peronosporales</taxon>
        <taxon>Peronosporaceae</taxon>
        <taxon>Phytophthora</taxon>
    </lineage>
</organism>
<dbReference type="EMBL" id="RCMV01000043">
    <property type="protein sequence ID" value="KAG3227042.1"/>
    <property type="molecule type" value="Genomic_DNA"/>
</dbReference>
<comment type="caution">
    <text evidence="1">The sequence shown here is derived from an EMBL/GenBank/DDBJ whole genome shotgun (WGS) entry which is preliminary data.</text>
</comment>